<accession>A0AAJ1IBP0</accession>
<dbReference type="Proteomes" id="UP001221217">
    <property type="component" value="Unassembled WGS sequence"/>
</dbReference>
<keyword evidence="6" id="KW-0571">Peptide transport</keyword>
<evidence type="ECO:0000259" key="13">
    <source>
        <dbReference type="PROSITE" id="PS50928"/>
    </source>
</evidence>
<evidence type="ECO:0000313" key="15">
    <source>
        <dbReference type="Proteomes" id="UP001221217"/>
    </source>
</evidence>
<dbReference type="InterPro" id="IPR000515">
    <property type="entry name" value="MetI-like"/>
</dbReference>
<feature type="transmembrane region" description="Helical" evidence="12">
    <location>
        <begin position="12"/>
        <end position="36"/>
    </location>
</feature>
<dbReference type="GO" id="GO:0005886">
    <property type="term" value="C:plasma membrane"/>
    <property type="evidence" value="ECO:0007669"/>
    <property type="project" value="UniProtKB-SubCell"/>
</dbReference>
<dbReference type="AlphaFoldDB" id="A0AAJ1IBP0"/>
<dbReference type="PANTHER" id="PTHR43386">
    <property type="entry name" value="OLIGOPEPTIDE TRANSPORT SYSTEM PERMEASE PROTEIN APPC"/>
    <property type="match status" value="1"/>
</dbReference>
<evidence type="ECO:0000313" key="14">
    <source>
        <dbReference type="EMBL" id="MDC7226345.1"/>
    </source>
</evidence>
<proteinExistence type="inferred from homology"/>
<dbReference type="InterPro" id="IPR050366">
    <property type="entry name" value="BP-dependent_transpt_permease"/>
</dbReference>
<dbReference type="Pfam" id="PF00528">
    <property type="entry name" value="BPD_transp_1"/>
    <property type="match status" value="1"/>
</dbReference>
<dbReference type="InterPro" id="IPR025966">
    <property type="entry name" value="OppC_N"/>
</dbReference>
<dbReference type="EMBL" id="JAQQAL010000011">
    <property type="protein sequence ID" value="MDC7226345.1"/>
    <property type="molecule type" value="Genomic_DNA"/>
</dbReference>
<evidence type="ECO:0000256" key="10">
    <source>
        <dbReference type="ARBA" id="ARBA00024202"/>
    </source>
</evidence>
<evidence type="ECO:0000256" key="4">
    <source>
        <dbReference type="ARBA" id="ARBA00022519"/>
    </source>
</evidence>
<keyword evidence="4" id="KW-0997">Cell inner membrane</keyword>
<dbReference type="Gene3D" id="1.10.3720.10">
    <property type="entry name" value="MetI-like"/>
    <property type="match status" value="1"/>
</dbReference>
<evidence type="ECO:0000256" key="3">
    <source>
        <dbReference type="ARBA" id="ARBA00022475"/>
    </source>
</evidence>
<comment type="subcellular location">
    <subcellularLocation>
        <location evidence="1">Cell inner membrane</location>
        <topology evidence="1">Multi-pass membrane protein</topology>
    </subcellularLocation>
    <subcellularLocation>
        <location evidence="12">Cell membrane</location>
        <topology evidence="12">Multi-pass membrane protein</topology>
    </subcellularLocation>
</comment>
<dbReference type="GO" id="GO:0015833">
    <property type="term" value="P:peptide transport"/>
    <property type="evidence" value="ECO:0007669"/>
    <property type="project" value="UniProtKB-KW"/>
</dbReference>
<dbReference type="CDD" id="cd06261">
    <property type="entry name" value="TM_PBP2"/>
    <property type="match status" value="1"/>
</dbReference>
<evidence type="ECO:0000256" key="11">
    <source>
        <dbReference type="ARBA" id="ARBA00072251"/>
    </source>
</evidence>
<dbReference type="PROSITE" id="PS50928">
    <property type="entry name" value="ABC_TM1"/>
    <property type="match status" value="1"/>
</dbReference>
<evidence type="ECO:0000256" key="1">
    <source>
        <dbReference type="ARBA" id="ARBA00004429"/>
    </source>
</evidence>
<protein>
    <recommendedName>
        <fullName evidence="11">Oligopeptide transport system permease protein OppC</fullName>
    </recommendedName>
</protein>
<feature type="transmembrane region" description="Helical" evidence="12">
    <location>
        <begin position="269"/>
        <end position="289"/>
    </location>
</feature>
<evidence type="ECO:0000256" key="6">
    <source>
        <dbReference type="ARBA" id="ARBA00022856"/>
    </source>
</evidence>
<evidence type="ECO:0000256" key="8">
    <source>
        <dbReference type="ARBA" id="ARBA00022989"/>
    </source>
</evidence>
<evidence type="ECO:0000256" key="9">
    <source>
        <dbReference type="ARBA" id="ARBA00023136"/>
    </source>
</evidence>
<name>A0AAJ1IBP0_9SPIO</name>
<keyword evidence="2 12" id="KW-0813">Transport</keyword>
<comment type="caution">
    <text evidence="14">The sequence shown here is derived from an EMBL/GenBank/DDBJ whole genome shotgun (WGS) entry which is preliminary data.</text>
</comment>
<dbReference type="PANTHER" id="PTHR43386:SF2">
    <property type="entry name" value="OLIGOPEPTIDE TRANSPORT SYSTEM PERMEASE PROTEIN OPPC"/>
    <property type="match status" value="1"/>
</dbReference>
<feature type="transmembrane region" description="Helical" evidence="12">
    <location>
        <begin position="301"/>
        <end position="320"/>
    </location>
</feature>
<dbReference type="Pfam" id="PF12911">
    <property type="entry name" value="OppC_N"/>
    <property type="match status" value="1"/>
</dbReference>
<dbReference type="GO" id="GO:0055085">
    <property type="term" value="P:transmembrane transport"/>
    <property type="evidence" value="ECO:0007669"/>
    <property type="project" value="InterPro"/>
</dbReference>
<gene>
    <name evidence="14" type="ORF">PQJ61_06245</name>
</gene>
<evidence type="ECO:0000256" key="2">
    <source>
        <dbReference type="ARBA" id="ARBA00022448"/>
    </source>
</evidence>
<keyword evidence="3" id="KW-1003">Cell membrane</keyword>
<keyword evidence="8 12" id="KW-1133">Transmembrane helix</keyword>
<feature type="domain" description="ABC transmembrane type-1" evidence="13">
    <location>
        <begin position="132"/>
        <end position="321"/>
    </location>
</feature>
<evidence type="ECO:0000256" key="7">
    <source>
        <dbReference type="ARBA" id="ARBA00022927"/>
    </source>
</evidence>
<sequence length="336" mass="37538">MDAWRRLRKNKMAMGGLVVMIIYAVISLSAGLLPIYSYKQQVLEHQYLPPSTRPAGELLIEKKVELLSAFAAKEGRELNAVELEEIEELKERIATETKVLLTGEEVKVHERVYYLGTDELGRDLLARIIYGGQVSIMIGLIGALASMIIGVVLGALSGYIGGAFDSLLMRFVDIMYSLPYMLLVIIMMSMFGKNIMNLFFALAIVSWLTVCRVVRGQIISLKNAEFVEAARASGAGTWRIVLRHLIPNTMSVIVVYTTLRVPSFIMLEAFLSFLGLGVQAPYASWGVLIHDGVYAMTTYPWMLWFPAIVMTLFLFSMNFFGDGLRDALDPQSKNKL</sequence>
<dbReference type="InterPro" id="IPR035906">
    <property type="entry name" value="MetI-like_sf"/>
</dbReference>
<keyword evidence="7" id="KW-0653">Protein transport</keyword>
<comment type="similarity">
    <text evidence="10">Belongs to the binding-protein-dependent transport system permease family. OppBC subfamily.</text>
</comment>
<feature type="transmembrane region" description="Helical" evidence="12">
    <location>
        <begin position="128"/>
        <end position="156"/>
    </location>
</feature>
<dbReference type="SUPFAM" id="SSF161098">
    <property type="entry name" value="MetI-like"/>
    <property type="match status" value="1"/>
</dbReference>
<keyword evidence="9 12" id="KW-0472">Membrane</keyword>
<reference evidence="14 15" key="1">
    <citation type="submission" date="2022-12" db="EMBL/GenBank/DDBJ databases">
        <title>Metagenome assembled genome from gulf of manar.</title>
        <authorList>
            <person name="Kohli P."/>
            <person name="Pk S."/>
            <person name="Venkata Ramana C."/>
            <person name="Sasikala C."/>
        </authorList>
    </citation>
    <scope>NUCLEOTIDE SEQUENCE [LARGE SCALE GENOMIC DNA]</scope>
    <source>
        <strain evidence="14">JB008</strain>
    </source>
</reference>
<evidence type="ECO:0000256" key="5">
    <source>
        <dbReference type="ARBA" id="ARBA00022692"/>
    </source>
</evidence>
<feature type="transmembrane region" description="Helical" evidence="12">
    <location>
        <begin position="195"/>
        <end position="214"/>
    </location>
</feature>
<dbReference type="GO" id="GO:0015031">
    <property type="term" value="P:protein transport"/>
    <property type="evidence" value="ECO:0007669"/>
    <property type="project" value="UniProtKB-KW"/>
</dbReference>
<organism evidence="14 15">
    <name type="scientific">Candidatus Thalassospirochaeta sargassi</name>
    <dbReference type="NCBI Taxonomy" id="3119039"/>
    <lineage>
        <taxon>Bacteria</taxon>
        <taxon>Pseudomonadati</taxon>
        <taxon>Spirochaetota</taxon>
        <taxon>Spirochaetia</taxon>
        <taxon>Spirochaetales</taxon>
        <taxon>Spirochaetaceae</taxon>
        <taxon>Candidatus Thalassospirochaeta</taxon>
    </lineage>
</organism>
<feature type="transmembrane region" description="Helical" evidence="12">
    <location>
        <begin position="168"/>
        <end position="189"/>
    </location>
</feature>
<keyword evidence="5 12" id="KW-0812">Transmembrane</keyword>
<evidence type="ECO:0000256" key="12">
    <source>
        <dbReference type="RuleBase" id="RU363032"/>
    </source>
</evidence>